<name>Q7NP78_GLOVI</name>
<protein>
    <submittedName>
        <fullName evidence="1">Gsr0179 protein</fullName>
    </submittedName>
</protein>
<dbReference type="InParanoid" id="Q7NP78"/>
<dbReference type="AlphaFoldDB" id="Q7NP78"/>
<sequence>MAVKSTGYILIFGTAFVISTTARVPGGPAIAQDKPELLEAAERLLANPGFIEPNGKPLLRAKINVG</sequence>
<gene>
    <name evidence="1" type="ordered locus">gsr0179</name>
</gene>
<dbReference type="EnsemblBacteria" id="BAC88120">
    <property type="protein sequence ID" value="BAC88120"/>
    <property type="gene ID" value="BAC88120"/>
</dbReference>
<accession>Q7NP78</accession>
<dbReference type="EMBL" id="BA000045">
    <property type="protein sequence ID" value="BAC88120.1"/>
    <property type="molecule type" value="Genomic_DNA"/>
</dbReference>
<dbReference type="KEGG" id="gvi:gsr0179"/>
<proteinExistence type="predicted"/>
<dbReference type="HOGENOM" id="CLU_2825033_0_0_3"/>
<reference evidence="1 2" key="2">
    <citation type="journal article" date="2003" name="DNA Res.">
        <title>Complete genome structure of Gloeobacter violaceus PCC 7421, a cyanobacterium that lacks thylakoids (supplement).</title>
        <authorList>
            <person name="Nakamura Y."/>
            <person name="Kaneko T."/>
            <person name="Sato S."/>
            <person name="Mimuro M."/>
            <person name="Miyashita H."/>
            <person name="Tsuchiya T."/>
            <person name="Sasamoto S."/>
            <person name="Watanabe A."/>
            <person name="Kawashima K."/>
            <person name="Kishida Y."/>
            <person name="Kiyokawa C."/>
            <person name="Kohara M."/>
            <person name="Matsumoto M."/>
            <person name="Matsuno A."/>
            <person name="Nakazaki N."/>
            <person name="Shimpo S."/>
            <person name="Takeuchi C."/>
            <person name="Yamada M."/>
            <person name="Tabata S."/>
        </authorList>
    </citation>
    <scope>NUCLEOTIDE SEQUENCE [LARGE SCALE GENOMIC DNA]</scope>
    <source>
        <strain evidence="2">ATCC 29082 / PCC 7421</strain>
    </source>
</reference>
<keyword evidence="2" id="KW-1185">Reference proteome</keyword>
<organism evidence="1 2">
    <name type="scientific">Gloeobacter violaceus (strain ATCC 29082 / PCC 7421)</name>
    <dbReference type="NCBI Taxonomy" id="251221"/>
    <lineage>
        <taxon>Bacteria</taxon>
        <taxon>Bacillati</taxon>
        <taxon>Cyanobacteriota</taxon>
        <taxon>Cyanophyceae</taxon>
        <taxon>Gloeobacterales</taxon>
        <taxon>Gloeobacteraceae</taxon>
        <taxon>Gloeobacter</taxon>
    </lineage>
</organism>
<reference evidence="1 2" key="1">
    <citation type="journal article" date="2003" name="DNA Res.">
        <title>Complete genome structure of Gloeobacter violaceus PCC 7421, a cyanobacterium that lacks thylakoids.</title>
        <authorList>
            <person name="Nakamura Y."/>
            <person name="Kaneko T."/>
            <person name="Sato S."/>
            <person name="Mimuro M."/>
            <person name="Miyashita H."/>
            <person name="Tsuchiya T."/>
            <person name="Sasamoto S."/>
            <person name="Watanabe A."/>
            <person name="Kawashima K."/>
            <person name="Kishida Y."/>
            <person name="Kiyokawa C."/>
            <person name="Kohara M."/>
            <person name="Matsumoto M."/>
            <person name="Matsuno A."/>
            <person name="Nakazaki N."/>
            <person name="Shimpo S."/>
            <person name="Takeuchi C."/>
            <person name="Yamada M."/>
            <person name="Tabata S."/>
        </authorList>
    </citation>
    <scope>NUCLEOTIDE SEQUENCE [LARGE SCALE GENOMIC DNA]</scope>
    <source>
        <strain evidence="2">ATCC 29082 / PCC 7421</strain>
    </source>
</reference>
<evidence type="ECO:0000313" key="1">
    <source>
        <dbReference type="EMBL" id="BAC88120.1"/>
    </source>
</evidence>
<evidence type="ECO:0000313" key="2">
    <source>
        <dbReference type="Proteomes" id="UP000000557"/>
    </source>
</evidence>
<dbReference type="Proteomes" id="UP000000557">
    <property type="component" value="Chromosome"/>
</dbReference>